<geneLocation type="mitochondrion" evidence="2"/>
<dbReference type="GO" id="GO:0004519">
    <property type="term" value="F:endonuclease activity"/>
    <property type="evidence" value="ECO:0007669"/>
    <property type="project" value="UniProtKB-KW"/>
</dbReference>
<dbReference type="GeneID" id="43959808"/>
<reference evidence="2" key="1">
    <citation type="submission" date="2019-12" db="EMBL/GenBank/DDBJ databases">
        <title>Mitochondrial genomes of Hemiarma marina and Leucocryptos marina revised the evolution of cytochrome c maturation in Cryptista.</title>
        <authorList>
            <person name="Nishimura Y."/>
            <person name="Kume K."/>
            <person name="Sonehara K."/>
            <person name="Tanifuji G."/>
            <person name="Shiratori T."/>
            <person name="Ishida K."/>
            <person name="Hashimoto T."/>
            <person name="Inagaki Y."/>
            <person name="Ohkuma M."/>
        </authorList>
    </citation>
    <scope>NUCLEOTIDE SEQUENCE</scope>
    <source>
        <strain evidence="2">NIES-1335</strain>
    </source>
</reference>
<keyword evidence="2" id="KW-0540">Nuclease</keyword>
<gene>
    <name evidence="2" type="primary">LHE2</name>
</gene>
<name>A0A679EJX4_LEUMA</name>
<accession>A0A679EJX4</accession>
<dbReference type="RefSeq" id="YP_009730087.1">
    <property type="nucleotide sequence ID" value="NC_045933.1"/>
</dbReference>
<keyword evidence="2" id="KW-0496">Mitochondrion</keyword>
<evidence type="ECO:0000259" key="1">
    <source>
        <dbReference type="Pfam" id="PF03161"/>
    </source>
</evidence>
<keyword evidence="2" id="KW-0255">Endonuclease</keyword>
<evidence type="ECO:0000313" key="2">
    <source>
        <dbReference type="EMBL" id="BBQ05417.1"/>
    </source>
</evidence>
<protein>
    <submittedName>
        <fullName evidence="2">LAGLIDADG homing endonuclease</fullName>
    </submittedName>
</protein>
<dbReference type="InterPro" id="IPR027434">
    <property type="entry name" value="Homing_endonucl"/>
</dbReference>
<feature type="domain" description="Homing endonuclease LAGLIDADG" evidence="1">
    <location>
        <begin position="27"/>
        <end position="194"/>
    </location>
</feature>
<dbReference type="SUPFAM" id="SSF55608">
    <property type="entry name" value="Homing endonucleases"/>
    <property type="match status" value="1"/>
</dbReference>
<dbReference type="InterPro" id="IPR004860">
    <property type="entry name" value="LAGLIDADG_dom"/>
</dbReference>
<sequence length="217" mass="25617">MMLKRSFFSSNLKSSERIGPHDFLIIELFFGSLLGDCYAEKRNNSTRFVFHQSSRNVEYISFLVNTLVEFGYCSKGLKKKKQIGKKNKVYFSIKKATFSFSSLNWVYDCFYSDKKKKIPDEISFYLTARALAFWLMDDGSRTKYGIVISTNSFTRDDINRLRKALLQNFDLETTIQVQNENQYRIYFPKSQIVKLRKIVQPFFVNSMLYKLDPYNLN</sequence>
<dbReference type="AlphaFoldDB" id="A0A679EJX4"/>
<proteinExistence type="predicted"/>
<dbReference type="EMBL" id="LC515368">
    <property type="protein sequence ID" value="BBQ05417.1"/>
    <property type="molecule type" value="Genomic_DNA"/>
</dbReference>
<keyword evidence="2" id="KW-0378">Hydrolase</keyword>
<dbReference type="Pfam" id="PF03161">
    <property type="entry name" value="LAGLIDADG_2"/>
    <property type="match status" value="1"/>
</dbReference>
<organism evidence="2">
    <name type="scientific">Leucocryptos marina</name>
    <name type="common">Marine flagellate</name>
    <name type="synonym">Bodo marinus</name>
    <dbReference type="NCBI Taxonomy" id="299206"/>
    <lineage>
        <taxon>Eukaryota</taxon>
        <taxon>Cryptophyceae</taxon>
        <taxon>Kathablepharidacea</taxon>
        <taxon>Katablepharidaceae</taxon>
        <taxon>Leucocryptos</taxon>
    </lineage>
</organism>
<dbReference type="Gene3D" id="3.10.28.10">
    <property type="entry name" value="Homing endonucleases"/>
    <property type="match status" value="2"/>
</dbReference>